<evidence type="ECO:0000313" key="4">
    <source>
        <dbReference type="EMBL" id="BDR59554.1"/>
    </source>
</evidence>
<dbReference type="PROSITE" id="PS50943">
    <property type="entry name" value="HTH_CROC1"/>
    <property type="match status" value="1"/>
</dbReference>
<dbReference type="PANTHER" id="PTHR46558:SF11">
    <property type="entry name" value="HTH-TYPE TRANSCRIPTIONAL REGULATOR XRE"/>
    <property type="match status" value="1"/>
</dbReference>
<dbReference type="InterPro" id="IPR010982">
    <property type="entry name" value="Lambda_DNA-bd_dom_sf"/>
</dbReference>
<dbReference type="RefSeq" id="WP_317635343.1">
    <property type="nucleotide sequence ID" value="NZ_AP026802.1"/>
</dbReference>
<dbReference type="AlphaFoldDB" id="A0AAU9DTR4"/>
<dbReference type="CDD" id="cd00093">
    <property type="entry name" value="HTH_XRE"/>
    <property type="match status" value="1"/>
</dbReference>
<dbReference type="InterPro" id="IPR001387">
    <property type="entry name" value="Cro/C1-type_HTH"/>
</dbReference>
<organism evidence="4 5">
    <name type="scientific">Xylocopilactobacillus apicola</name>
    <dbReference type="NCBI Taxonomy" id="2932184"/>
    <lineage>
        <taxon>Bacteria</taxon>
        <taxon>Bacillati</taxon>
        <taxon>Bacillota</taxon>
        <taxon>Bacilli</taxon>
        <taxon>Lactobacillales</taxon>
        <taxon>Lactobacillaceae</taxon>
        <taxon>Xylocopilactobacillus</taxon>
    </lineage>
</organism>
<dbReference type="Proteomes" id="UP001321861">
    <property type="component" value="Chromosome"/>
</dbReference>
<protein>
    <recommendedName>
        <fullName evidence="3">HTH cro/C1-type domain-containing protein</fullName>
    </recommendedName>
</protein>
<keyword evidence="5" id="KW-1185">Reference proteome</keyword>
<evidence type="ECO:0000256" key="1">
    <source>
        <dbReference type="ARBA" id="ARBA00023125"/>
    </source>
</evidence>
<dbReference type="GO" id="GO:0003677">
    <property type="term" value="F:DNA binding"/>
    <property type="evidence" value="ECO:0007669"/>
    <property type="project" value="UniProtKB-KW"/>
</dbReference>
<feature type="region of interest" description="Disordered" evidence="2">
    <location>
        <begin position="98"/>
        <end position="118"/>
    </location>
</feature>
<feature type="domain" description="HTH cro/C1-type" evidence="3">
    <location>
        <begin position="14"/>
        <end position="67"/>
    </location>
</feature>
<name>A0AAU9DTR4_9LACO</name>
<dbReference type="PANTHER" id="PTHR46558">
    <property type="entry name" value="TRACRIPTIONAL REGULATORY PROTEIN-RELATED-RELATED"/>
    <property type="match status" value="1"/>
</dbReference>
<proteinExistence type="predicted"/>
<sequence length="118" mass="13731">MNERLVPDNMKVTLRELRERNLITKTELANLWGVSKNIVTRAENKTSLDVDILYMYSQTFDVSINELFIGTPEKIEERINQKKAPIIERAKQVGEEYKKEKQAKSLKHQRRLTGGSIN</sequence>
<evidence type="ECO:0000313" key="5">
    <source>
        <dbReference type="Proteomes" id="UP001321861"/>
    </source>
</evidence>
<dbReference type="Pfam" id="PF01381">
    <property type="entry name" value="HTH_3"/>
    <property type="match status" value="1"/>
</dbReference>
<dbReference type="EMBL" id="AP026802">
    <property type="protein sequence ID" value="BDR59554.1"/>
    <property type="molecule type" value="Genomic_DNA"/>
</dbReference>
<gene>
    <name evidence="4" type="ORF">XA3_19950</name>
</gene>
<dbReference type="KEGG" id="xap:XA3_19950"/>
<dbReference type="Gene3D" id="1.10.260.40">
    <property type="entry name" value="lambda repressor-like DNA-binding domains"/>
    <property type="match status" value="1"/>
</dbReference>
<evidence type="ECO:0000256" key="2">
    <source>
        <dbReference type="SAM" id="MobiDB-lite"/>
    </source>
</evidence>
<accession>A0AAU9DTR4</accession>
<keyword evidence="1" id="KW-0238">DNA-binding</keyword>
<dbReference type="SUPFAM" id="SSF47413">
    <property type="entry name" value="lambda repressor-like DNA-binding domains"/>
    <property type="match status" value="1"/>
</dbReference>
<evidence type="ECO:0000259" key="3">
    <source>
        <dbReference type="PROSITE" id="PS50943"/>
    </source>
</evidence>
<reference evidence="4 5" key="1">
    <citation type="journal article" date="2023" name="Microbiol. Spectr.">
        <title>Symbiosis of Carpenter Bees with Uncharacterized Lactic Acid Bacteria Showing NAD Auxotrophy.</title>
        <authorList>
            <person name="Kawasaki S."/>
            <person name="Ozawa K."/>
            <person name="Mori T."/>
            <person name="Yamamoto A."/>
            <person name="Ito M."/>
            <person name="Ohkuma M."/>
            <person name="Sakamoto M."/>
            <person name="Matsutani M."/>
        </authorList>
    </citation>
    <scope>NUCLEOTIDE SEQUENCE [LARGE SCALE GENOMIC DNA]</scope>
    <source>
        <strain evidence="4 5">XA3</strain>
    </source>
</reference>